<organism evidence="1 2">
    <name type="scientific">Pontivivens marinum</name>
    <dbReference type="NCBI Taxonomy" id="1690039"/>
    <lineage>
        <taxon>Bacteria</taxon>
        <taxon>Pseudomonadati</taxon>
        <taxon>Pseudomonadota</taxon>
        <taxon>Alphaproteobacteria</taxon>
        <taxon>Rhodobacterales</taxon>
        <taxon>Paracoccaceae</taxon>
        <taxon>Pontivivens</taxon>
    </lineage>
</organism>
<gene>
    <name evidence="1" type="ORF">SAMN06273572_102458</name>
</gene>
<dbReference type="EMBL" id="OCTN01000002">
    <property type="protein sequence ID" value="SOH93780.1"/>
    <property type="molecule type" value="Genomic_DNA"/>
</dbReference>
<dbReference type="Proteomes" id="UP000220034">
    <property type="component" value="Unassembled WGS sequence"/>
</dbReference>
<proteinExistence type="predicted"/>
<evidence type="ECO:0000313" key="1">
    <source>
        <dbReference type="EMBL" id="SOH93780.1"/>
    </source>
</evidence>
<dbReference type="AlphaFoldDB" id="A0A2C9CRE1"/>
<reference evidence="2" key="1">
    <citation type="submission" date="2017-09" db="EMBL/GenBank/DDBJ databases">
        <authorList>
            <person name="Varghese N."/>
            <person name="Submissions S."/>
        </authorList>
    </citation>
    <scope>NUCLEOTIDE SEQUENCE [LARGE SCALE GENOMIC DNA]</scope>
    <source>
        <strain evidence="2">C7</strain>
    </source>
</reference>
<sequence length="38" mass="4086">MQILKCLELIERPCTVTGTLSSITALTISQLAGFTQFG</sequence>
<accession>A0A2C9CRE1</accession>
<keyword evidence="2" id="KW-1185">Reference proteome</keyword>
<evidence type="ECO:0000313" key="2">
    <source>
        <dbReference type="Proteomes" id="UP000220034"/>
    </source>
</evidence>
<protein>
    <submittedName>
        <fullName evidence="1">Uncharacterized protein</fullName>
    </submittedName>
</protein>
<name>A0A2C9CRE1_9RHOB</name>